<reference evidence="2 3" key="1">
    <citation type="submission" date="2024-01" db="EMBL/GenBank/DDBJ databases">
        <title>Genome insights into Plantactinospora veratri sp. nov.</title>
        <authorList>
            <person name="Wang L."/>
        </authorList>
    </citation>
    <scope>NUCLEOTIDE SEQUENCE [LARGE SCALE GENOMIC DNA]</scope>
    <source>
        <strain evidence="2 3">NEAU-FHS4</strain>
    </source>
</reference>
<dbReference type="RefSeq" id="WP_331206906.1">
    <property type="nucleotide sequence ID" value="NZ_JAZGQL010000005.1"/>
</dbReference>
<dbReference type="Proteomes" id="UP001339911">
    <property type="component" value="Unassembled WGS sequence"/>
</dbReference>
<proteinExistence type="predicted"/>
<feature type="chain" id="PRO_5046552223" description="Peptidase inhibitor family I36" evidence="1">
    <location>
        <begin position="29"/>
        <end position="169"/>
    </location>
</feature>
<dbReference type="EMBL" id="JAZGQL010000005">
    <property type="protein sequence ID" value="MEE6306559.1"/>
    <property type="molecule type" value="Genomic_DNA"/>
</dbReference>
<evidence type="ECO:0000256" key="1">
    <source>
        <dbReference type="SAM" id="SignalP"/>
    </source>
</evidence>
<name>A0ABU7S9D5_9ACTN</name>
<keyword evidence="1" id="KW-0732">Signal</keyword>
<sequence length="169" mass="18301">MTPILRRCSAILLSLVGAAVVAIPATPAASSSARPADVPKTISDYLATHPGGVVLNDNEIGYDGGRFVVTLTRPAHTRAAVADCPRDWYCFYDRTSYGYPRGRLSDCGGQNLATWGWQYRVESAHYNLSSGSVAFLYSGSRLFSVGAAARALGDVAPYRNWATHVYRYC</sequence>
<gene>
    <name evidence="2" type="ORF">V1634_06930</name>
</gene>
<organism evidence="2 3">
    <name type="scientific">Plantactinospora veratri</name>
    <dbReference type="NCBI Taxonomy" id="1436122"/>
    <lineage>
        <taxon>Bacteria</taxon>
        <taxon>Bacillati</taxon>
        <taxon>Actinomycetota</taxon>
        <taxon>Actinomycetes</taxon>
        <taxon>Micromonosporales</taxon>
        <taxon>Micromonosporaceae</taxon>
        <taxon>Plantactinospora</taxon>
    </lineage>
</organism>
<comment type="caution">
    <text evidence="2">The sequence shown here is derived from an EMBL/GenBank/DDBJ whole genome shotgun (WGS) entry which is preliminary data.</text>
</comment>
<accession>A0ABU7S9D5</accession>
<keyword evidence="3" id="KW-1185">Reference proteome</keyword>
<evidence type="ECO:0000313" key="2">
    <source>
        <dbReference type="EMBL" id="MEE6306559.1"/>
    </source>
</evidence>
<feature type="signal peptide" evidence="1">
    <location>
        <begin position="1"/>
        <end position="28"/>
    </location>
</feature>
<evidence type="ECO:0000313" key="3">
    <source>
        <dbReference type="Proteomes" id="UP001339911"/>
    </source>
</evidence>
<protein>
    <recommendedName>
        <fullName evidence="4">Peptidase inhibitor family I36</fullName>
    </recommendedName>
</protein>
<evidence type="ECO:0008006" key="4">
    <source>
        <dbReference type="Google" id="ProtNLM"/>
    </source>
</evidence>